<evidence type="ECO:0000256" key="8">
    <source>
        <dbReference type="PIRSR" id="PIRSR602326-1"/>
    </source>
</evidence>
<dbReference type="SUPFAM" id="SSF46626">
    <property type="entry name" value="Cytochrome c"/>
    <property type="match status" value="1"/>
</dbReference>
<dbReference type="InterPro" id="IPR009056">
    <property type="entry name" value="Cyt_c-like_dom"/>
</dbReference>
<feature type="transmembrane region" description="Helical" evidence="9">
    <location>
        <begin position="192"/>
        <end position="210"/>
    </location>
</feature>
<organism evidence="12 13">
    <name type="scientific">Thiosulfativibrio zosterae</name>
    <dbReference type="NCBI Taxonomy" id="2675053"/>
    <lineage>
        <taxon>Bacteria</taxon>
        <taxon>Pseudomonadati</taxon>
        <taxon>Pseudomonadota</taxon>
        <taxon>Gammaproteobacteria</taxon>
        <taxon>Thiotrichales</taxon>
        <taxon>Piscirickettsiaceae</taxon>
        <taxon>Thiosulfativibrio</taxon>
    </lineage>
</organism>
<proteinExistence type="predicted"/>
<dbReference type="KEGG" id="tzo:THMIRHAT_09730"/>
<comment type="subcellular location">
    <subcellularLocation>
        <location evidence="1">Membrane</location>
    </subcellularLocation>
</comment>
<evidence type="ECO:0000256" key="5">
    <source>
        <dbReference type="ARBA" id="ARBA00022989"/>
    </source>
</evidence>
<feature type="domain" description="Cytochrome c" evidence="11">
    <location>
        <begin position="41"/>
        <end position="182"/>
    </location>
</feature>
<dbReference type="EMBL" id="AP021888">
    <property type="protein sequence ID" value="BBP43227.1"/>
    <property type="molecule type" value="Genomic_DNA"/>
</dbReference>
<protein>
    <submittedName>
        <fullName evidence="12">Cytochrome c</fullName>
    </submittedName>
</protein>
<evidence type="ECO:0000256" key="10">
    <source>
        <dbReference type="SAM" id="SignalP"/>
    </source>
</evidence>
<evidence type="ECO:0000256" key="6">
    <source>
        <dbReference type="ARBA" id="ARBA00023004"/>
    </source>
</evidence>
<accession>A0A6F8PMF5</accession>
<dbReference type="Gene3D" id="1.20.5.100">
    <property type="entry name" value="Cytochrome c1, transmembrane anchor, C-terminal"/>
    <property type="match status" value="1"/>
</dbReference>
<dbReference type="InterPro" id="IPR036909">
    <property type="entry name" value="Cyt_c-like_dom_sf"/>
</dbReference>
<keyword evidence="7 9" id="KW-0472">Membrane</keyword>
<keyword evidence="5 9" id="KW-1133">Transmembrane helix</keyword>
<keyword evidence="3 9" id="KW-0812">Transmembrane</keyword>
<evidence type="ECO:0000256" key="7">
    <source>
        <dbReference type="ARBA" id="ARBA00023136"/>
    </source>
</evidence>
<evidence type="ECO:0000259" key="11">
    <source>
        <dbReference type="PROSITE" id="PS51007"/>
    </source>
</evidence>
<evidence type="ECO:0000256" key="3">
    <source>
        <dbReference type="ARBA" id="ARBA00022692"/>
    </source>
</evidence>
<dbReference type="Pfam" id="PF02167">
    <property type="entry name" value="Cytochrom_C1"/>
    <property type="match status" value="1"/>
</dbReference>
<feature type="binding site" description="covalent" evidence="8">
    <location>
        <position position="57"/>
    </location>
    <ligand>
        <name>heme c</name>
        <dbReference type="ChEBI" id="CHEBI:61717"/>
    </ligand>
</feature>
<dbReference type="PANTHER" id="PTHR10266">
    <property type="entry name" value="CYTOCHROME C1"/>
    <property type="match status" value="1"/>
</dbReference>
<keyword evidence="13" id="KW-1185">Reference proteome</keyword>
<dbReference type="GO" id="GO:0016020">
    <property type="term" value="C:membrane"/>
    <property type="evidence" value="ECO:0007669"/>
    <property type="project" value="UniProtKB-SubCell"/>
</dbReference>
<dbReference type="Gene3D" id="1.10.760.10">
    <property type="entry name" value="Cytochrome c-like domain"/>
    <property type="match status" value="1"/>
</dbReference>
<gene>
    <name evidence="12" type="primary">petC</name>
    <name evidence="12" type="ORF">THMIRHAT_09730</name>
</gene>
<feature type="binding site" description="covalent" evidence="8">
    <location>
        <position position="54"/>
    </location>
    <ligand>
        <name>heme c</name>
        <dbReference type="ChEBI" id="CHEBI:61717"/>
    </ligand>
</feature>
<sequence>MKKMFQVFSMLTLIALSSAASAAGGHGLALDKAHNDIRDTESLQRGAVLFANYCLACHSLKYMRYNRIANDLGWSNEEVVAKLTYGMNKPVDIVNSHMQEGVALDVFGTEVPDLSLMARLKGPDYIYTFIRAYHQDEQGNWDNKILVGTAMPNVLEGLKRHQSAEDFDQTTRDITNFLEYVGEPIKVTRYDLGIKVMLFLFVLFILTYLLKREYWRDIKH</sequence>
<evidence type="ECO:0000256" key="9">
    <source>
        <dbReference type="SAM" id="Phobius"/>
    </source>
</evidence>
<dbReference type="Proteomes" id="UP000501466">
    <property type="component" value="Chromosome"/>
</dbReference>
<feature type="signal peptide" evidence="10">
    <location>
        <begin position="1"/>
        <end position="22"/>
    </location>
</feature>
<dbReference type="PROSITE" id="PS51007">
    <property type="entry name" value="CYTC"/>
    <property type="match status" value="1"/>
</dbReference>
<evidence type="ECO:0000256" key="4">
    <source>
        <dbReference type="ARBA" id="ARBA00022723"/>
    </source>
</evidence>
<keyword evidence="4 8" id="KW-0479">Metal-binding</keyword>
<reference evidence="13" key="1">
    <citation type="submission" date="2019-11" db="EMBL/GenBank/DDBJ databases">
        <title>Isolation and characterization of two novel species in the genus Thiomicrorhabdus.</title>
        <authorList>
            <person name="Mochizuki J."/>
            <person name="Kojima H."/>
            <person name="Fukui M."/>
        </authorList>
    </citation>
    <scope>NUCLEOTIDE SEQUENCE [LARGE SCALE GENOMIC DNA]</scope>
    <source>
        <strain evidence="13">AkT22</strain>
    </source>
</reference>
<feature type="binding site" description="covalent" evidence="8">
    <location>
        <position position="58"/>
    </location>
    <ligand>
        <name>heme c</name>
        <dbReference type="ChEBI" id="CHEBI:61717"/>
    </ligand>
</feature>
<dbReference type="RefSeq" id="WP_173291049.1">
    <property type="nucleotide sequence ID" value="NZ_AP021888.1"/>
</dbReference>
<keyword evidence="6 8" id="KW-0408">Iron</keyword>
<dbReference type="GO" id="GO:0009055">
    <property type="term" value="F:electron transfer activity"/>
    <property type="evidence" value="ECO:0007669"/>
    <property type="project" value="InterPro"/>
</dbReference>
<name>A0A6F8PMF5_9GAMM</name>
<keyword evidence="10" id="KW-0732">Signal</keyword>
<keyword evidence="2 8" id="KW-0349">Heme</keyword>
<dbReference type="PANTHER" id="PTHR10266:SF3">
    <property type="entry name" value="CYTOCHROME C1, HEME PROTEIN, MITOCHONDRIAL"/>
    <property type="match status" value="1"/>
</dbReference>
<dbReference type="GO" id="GO:0020037">
    <property type="term" value="F:heme binding"/>
    <property type="evidence" value="ECO:0007669"/>
    <property type="project" value="InterPro"/>
</dbReference>
<evidence type="ECO:0000256" key="1">
    <source>
        <dbReference type="ARBA" id="ARBA00004370"/>
    </source>
</evidence>
<comment type="cofactor">
    <cofactor evidence="8">
        <name>heme c</name>
        <dbReference type="ChEBI" id="CHEBI:61717"/>
    </cofactor>
    <text evidence="8">Binds 1 heme c group covalently per subunit.</text>
</comment>
<dbReference type="GO" id="GO:0046872">
    <property type="term" value="F:metal ion binding"/>
    <property type="evidence" value="ECO:0007669"/>
    <property type="project" value="UniProtKB-KW"/>
</dbReference>
<dbReference type="AlphaFoldDB" id="A0A6F8PMF5"/>
<evidence type="ECO:0000313" key="13">
    <source>
        <dbReference type="Proteomes" id="UP000501466"/>
    </source>
</evidence>
<feature type="chain" id="PRO_5026295501" evidence="10">
    <location>
        <begin position="23"/>
        <end position="220"/>
    </location>
</feature>
<evidence type="ECO:0000256" key="2">
    <source>
        <dbReference type="ARBA" id="ARBA00022617"/>
    </source>
</evidence>
<evidence type="ECO:0000313" key="12">
    <source>
        <dbReference type="EMBL" id="BBP43227.1"/>
    </source>
</evidence>
<dbReference type="InterPro" id="IPR002326">
    <property type="entry name" value="Cyt_c1"/>
</dbReference>